<keyword evidence="4 8" id="KW-1003">Cell membrane</keyword>
<dbReference type="EMBL" id="JBHRSS010000001">
    <property type="protein sequence ID" value="MFC3102657.1"/>
    <property type="molecule type" value="Genomic_DNA"/>
</dbReference>
<dbReference type="RefSeq" id="WP_380685928.1">
    <property type="nucleotide sequence ID" value="NZ_JBHRSS010000001.1"/>
</dbReference>
<keyword evidence="3 8" id="KW-0813">Transport</keyword>
<evidence type="ECO:0000256" key="8">
    <source>
        <dbReference type="RuleBase" id="RU362010"/>
    </source>
</evidence>
<evidence type="ECO:0000256" key="5">
    <source>
        <dbReference type="ARBA" id="ARBA00022692"/>
    </source>
</evidence>
<evidence type="ECO:0000256" key="2">
    <source>
        <dbReference type="ARBA" id="ARBA00009765"/>
    </source>
</evidence>
<keyword evidence="9" id="KW-0175">Coiled coil</keyword>
<comment type="caution">
    <text evidence="10">The sequence shown here is derived from an EMBL/GenBank/DDBJ whole genome shotgun (WGS) entry which is preliminary data.</text>
</comment>
<dbReference type="Pfam" id="PF01544">
    <property type="entry name" value="CorA"/>
    <property type="match status" value="1"/>
</dbReference>
<dbReference type="InterPro" id="IPR002523">
    <property type="entry name" value="MgTranspt_CorA/ZnTranspt_ZntB"/>
</dbReference>
<dbReference type="InterPro" id="IPR045863">
    <property type="entry name" value="CorA_TM1_TM2"/>
</dbReference>
<feature type="coiled-coil region" evidence="9">
    <location>
        <begin position="183"/>
        <end position="210"/>
    </location>
</feature>
<gene>
    <name evidence="8 10" type="primary">corA</name>
    <name evidence="10" type="ORF">ACFOSU_01995</name>
</gene>
<dbReference type="NCBIfam" id="TIGR00383">
    <property type="entry name" value="corA"/>
    <property type="match status" value="1"/>
</dbReference>
<dbReference type="PANTHER" id="PTHR46494">
    <property type="entry name" value="CORA FAMILY METAL ION TRANSPORTER (EUROFUNG)"/>
    <property type="match status" value="1"/>
</dbReference>
<evidence type="ECO:0000313" key="10">
    <source>
        <dbReference type="EMBL" id="MFC3102657.1"/>
    </source>
</evidence>
<evidence type="ECO:0000256" key="6">
    <source>
        <dbReference type="ARBA" id="ARBA00022989"/>
    </source>
</evidence>
<accession>A0ABV7ELV5</accession>
<feature type="transmembrane region" description="Helical" evidence="8">
    <location>
        <begin position="298"/>
        <end position="316"/>
    </location>
</feature>
<dbReference type="Gene3D" id="3.30.460.20">
    <property type="entry name" value="CorA soluble domain-like"/>
    <property type="match status" value="1"/>
</dbReference>
<evidence type="ECO:0000256" key="3">
    <source>
        <dbReference type="ARBA" id="ARBA00022448"/>
    </source>
</evidence>
<keyword evidence="5 8" id="KW-0812">Transmembrane</keyword>
<keyword evidence="8" id="KW-0406">Ion transport</keyword>
<organism evidence="10 11">
    <name type="scientific">Salinisphaera aquimarina</name>
    <dbReference type="NCBI Taxonomy" id="2094031"/>
    <lineage>
        <taxon>Bacteria</taxon>
        <taxon>Pseudomonadati</taxon>
        <taxon>Pseudomonadota</taxon>
        <taxon>Gammaproteobacteria</taxon>
        <taxon>Salinisphaerales</taxon>
        <taxon>Salinisphaeraceae</taxon>
        <taxon>Salinisphaera</taxon>
    </lineage>
</organism>
<feature type="transmembrane region" description="Helical" evidence="8">
    <location>
        <begin position="336"/>
        <end position="355"/>
    </location>
</feature>
<name>A0ABV7ELV5_9GAMM</name>
<proteinExistence type="inferred from homology"/>
<dbReference type="SUPFAM" id="SSF143865">
    <property type="entry name" value="CorA soluble domain-like"/>
    <property type="match status" value="1"/>
</dbReference>
<keyword evidence="8" id="KW-0460">Magnesium</keyword>
<protein>
    <recommendedName>
        <fullName evidence="8">Magnesium transport protein CorA</fullName>
    </recommendedName>
</protein>
<sequence>MLHYLLGRPPRVGVRPGALIDPEPDARVGALTIYRMDFGGDADTRERTETDLDAALTVPSQEDHRLTWLHFEGDVPAADLARLGEAYHLHPLALEDVLNHGQRPKLDAYRYSVFASMALPFTREHECLFQQVSLFVGEDFVLSFHAGTHDVFAPVRNRIHEAQGRIAHAESDYLAYCLADVVVDTSFEVLAGYNDRLEELEDEIFDNTNRDMIEVIHAMRRRLIGMKKVLRSQSEMLLHWIGLDHDLIHADNRPYFRDAEDHARRVLDLAEGYYETAGSLLDTYLSLASTRLNEIMRMLTLIATVFMPLSFIAGVYGMNFDTRSPWNMPELGWRFGYPAVIGVMAVLVLGMFLYFRRRRWL</sequence>
<keyword evidence="6 8" id="KW-1133">Transmembrane helix</keyword>
<evidence type="ECO:0000313" key="11">
    <source>
        <dbReference type="Proteomes" id="UP001595462"/>
    </source>
</evidence>
<dbReference type="InterPro" id="IPR004488">
    <property type="entry name" value="Mg/Co-transport_prot_CorA"/>
</dbReference>
<dbReference type="Gene3D" id="1.20.58.340">
    <property type="entry name" value="Magnesium transport protein CorA, transmembrane region"/>
    <property type="match status" value="2"/>
</dbReference>
<dbReference type="Proteomes" id="UP001595462">
    <property type="component" value="Unassembled WGS sequence"/>
</dbReference>
<evidence type="ECO:0000256" key="4">
    <source>
        <dbReference type="ARBA" id="ARBA00022475"/>
    </source>
</evidence>
<dbReference type="InterPro" id="IPR045861">
    <property type="entry name" value="CorA_cytoplasmic_dom"/>
</dbReference>
<dbReference type="SUPFAM" id="SSF144083">
    <property type="entry name" value="Magnesium transport protein CorA, transmembrane region"/>
    <property type="match status" value="1"/>
</dbReference>
<evidence type="ECO:0000256" key="9">
    <source>
        <dbReference type="SAM" id="Coils"/>
    </source>
</evidence>
<comment type="subcellular location">
    <subcellularLocation>
        <location evidence="1">Cell membrane</location>
        <topology evidence="1">Multi-pass membrane protein</topology>
    </subcellularLocation>
    <subcellularLocation>
        <location evidence="8">Membrane</location>
        <topology evidence="8">Multi-pass membrane protein</topology>
    </subcellularLocation>
</comment>
<keyword evidence="11" id="KW-1185">Reference proteome</keyword>
<comment type="function">
    <text evidence="8">Mediates influx of magnesium ions.</text>
</comment>
<reference evidence="11" key="1">
    <citation type="journal article" date="2019" name="Int. J. Syst. Evol. Microbiol.">
        <title>The Global Catalogue of Microorganisms (GCM) 10K type strain sequencing project: providing services to taxonomists for standard genome sequencing and annotation.</title>
        <authorList>
            <consortium name="The Broad Institute Genomics Platform"/>
            <consortium name="The Broad Institute Genome Sequencing Center for Infectious Disease"/>
            <person name="Wu L."/>
            <person name="Ma J."/>
        </authorList>
    </citation>
    <scope>NUCLEOTIDE SEQUENCE [LARGE SCALE GENOMIC DNA]</scope>
    <source>
        <strain evidence="11">KCTC 52640</strain>
    </source>
</reference>
<dbReference type="PANTHER" id="PTHR46494:SF1">
    <property type="entry name" value="CORA FAMILY METAL ION TRANSPORTER (EUROFUNG)"/>
    <property type="match status" value="1"/>
</dbReference>
<evidence type="ECO:0000256" key="7">
    <source>
        <dbReference type="ARBA" id="ARBA00023136"/>
    </source>
</evidence>
<evidence type="ECO:0000256" key="1">
    <source>
        <dbReference type="ARBA" id="ARBA00004651"/>
    </source>
</evidence>
<comment type="similarity">
    <text evidence="2 8">Belongs to the CorA metal ion transporter (MIT) (TC 1.A.35) family.</text>
</comment>
<keyword evidence="7 8" id="KW-0472">Membrane</keyword>
<dbReference type="CDD" id="cd12828">
    <property type="entry name" value="TmCorA-like_1"/>
    <property type="match status" value="1"/>
</dbReference>